<sequence length="93" mass="10286">MTIDLFLLHINAAVCGLIAMRLLLFRRNGSQHKRRGAALAYVLIVASASVTFRVLIGVYHAVDISETIINVFLMALVMRAKGNVMQLFRGASR</sequence>
<keyword evidence="1" id="KW-0472">Membrane</keyword>
<organism evidence="2 3">
    <name type="scientific">Edwardsiella tarda (strain FL6-60)</name>
    <dbReference type="NCBI Taxonomy" id="718251"/>
    <lineage>
        <taxon>Bacteria</taxon>
        <taxon>Pseudomonadati</taxon>
        <taxon>Pseudomonadota</taxon>
        <taxon>Gammaproteobacteria</taxon>
        <taxon>Enterobacterales</taxon>
        <taxon>Hafniaceae</taxon>
        <taxon>Edwardsiella</taxon>
    </lineage>
</organism>
<dbReference type="AlphaFoldDB" id="A0A0H3DZF0"/>
<dbReference type="HOGENOM" id="CLU_171673_0_1_6"/>
<gene>
    <name evidence="2" type="ordered locus">ETAF_ple051</name>
</gene>
<dbReference type="Pfam" id="PF05449">
    <property type="entry name" value="Phage_holin_3_7"/>
    <property type="match status" value="1"/>
</dbReference>
<keyword evidence="1" id="KW-1133">Transmembrane helix</keyword>
<feature type="transmembrane region" description="Helical" evidence="1">
    <location>
        <begin position="37"/>
        <end position="62"/>
    </location>
</feature>
<reference evidence="3" key="1">
    <citation type="submission" date="2010-08" db="EMBL/GenBank/DDBJ databases">
        <title>Genome comparisons of Edwardsiella bacteria analysed using deep sequencing technology.</title>
        <authorList>
            <person name="van Soest J.J."/>
            <person name="Henkel C.V."/>
            <person name="Jansen H.J."/>
            <person name="van den Hondel C.A.M.J.J."/>
            <person name="Bloemberg G.V."/>
            <person name="Meijer A.H."/>
            <person name="Spaink H.P."/>
        </authorList>
    </citation>
    <scope>NUCLEOTIDE SEQUENCE [LARGE SCALE GENOMIC DNA]</scope>
    <source>
        <strain evidence="3">FL6-60</strain>
        <plasmid evidence="3">pFL6-60</plasmid>
    </source>
</reference>
<dbReference type="KEGG" id="etd:ETAF_ple051"/>
<reference evidence="2 3" key="2">
    <citation type="journal article" date="2011" name="BMC Immunol.">
        <title>Comparison of static immersion and intravenous injection systems for exposure of zebrafish embryos to the natural pathogen Edwardsiella tarda.</title>
        <authorList>
            <person name="van Soest J.J."/>
            <person name="Stockhammer O.W."/>
            <person name="Ordas A."/>
            <person name="Bloemberg G.V."/>
            <person name="Spaink H.P."/>
            <person name="Meijer A.H."/>
        </authorList>
    </citation>
    <scope>NUCLEOTIDE SEQUENCE [LARGE SCALE GENOMIC DNA]</scope>
    <source>
        <strain evidence="2 3">FL6-60</strain>
        <plasmid evidence="2">pFL6-60</plasmid>
    </source>
</reference>
<evidence type="ECO:0000313" key="2">
    <source>
        <dbReference type="EMBL" id="ADM43367.1"/>
    </source>
</evidence>
<keyword evidence="2" id="KW-0614">Plasmid</keyword>
<proteinExistence type="predicted"/>
<protein>
    <submittedName>
        <fullName evidence="2">Putative phage holin</fullName>
    </submittedName>
</protein>
<dbReference type="Proteomes" id="UP000002230">
    <property type="component" value="Plasmid pFL6-60"/>
</dbReference>
<name>A0A0H3DZF0_EDWTF</name>
<dbReference type="PATRIC" id="fig|718251.5.peg.3388"/>
<accession>A0A0H3DZF0</accession>
<keyword evidence="1" id="KW-0812">Transmembrane</keyword>
<geneLocation type="plasmid" evidence="2 3">
    <name>pFL6-60</name>
</geneLocation>
<dbReference type="InterPro" id="IPR008473">
    <property type="entry name" value="Phage_holin_3_7"/>
</dbReference>
<evidence type="ECO:0000313" key="3">
    <source>
        <dbReference type="Proteomes" id="UP000002230"/>
    </source>
</evidence>
<keyword evidence="3" id="KW-1185">Reference proteome</keyword>
<feature type="transmembrane region" description="Helical" evidence="1">
    <location>
        <begin position="6"/>
        <end position="25"/>
    </location>
</feature>
<dbReference type="EMBL" id="CP002155">
    <property type="protein sequence ID" value="ADM43367.1"/>
    <property type="molecule type" value="Genomic_DNA"/>
</dbReference>
<evidence type="ECO:0000256" key="1">
    <source>
        <dbReference type="SAM" id="Phobius"/>
    </source>
</evidence>